<dbReference type="InterPro" id="IPR011067">
    <property type="entry name" value="Plasmid_toxin/cell-grow_inhib"/>
</dbReference>
<comment type="similarity">
    <text evidence="1">Belongs to the PemK/MazF family.</text>
</comment>
<dbReference type="PANTHER" id="PTHR33988:SF2">
    <property type="entry name" value="ENDORIBONUCLEASE MAZF"/>
    <property type="match status" value="1"/>
</dbReference>
<dbReference type="AlphaFoldDB" id="A0A1D3TZ00"/>
<gene>
    <name evidence="3" type="ORF">SAMN05421730_105615</name>
</gene>
<protein>
    <submittedName>
        <fullName evidence="3">mRNA interferase MazF</fullName>
    </submittedName>
</protein>
<dbReference type="GO" id="GO:0004521">
    <property type="term" value="F:RNA endonuclease activity"/>
    <property type="evidence" value="ECO:0007669"/>
    <property type="project" value="TreeGrafter"/>
</dbReference>
<reference evidence="3 4" key="1">
    <citation type="submission" date="2016-09" db="EMBL/GenBank/DDBJ databases">
        <authorList>
            <person name="Capua I."/>
            <person name="De Benedictis P."/>
            <person name="Joannis T."/>
            <person name="Lombin L.H."/>
            <person name="Cattoli G."/>
        </authorList>
    </citation>
    <scope>NUCLEOTIDE SEQUENCE [LARGE SCALE GENOMIC DNA]</scope>
    <source>
        <strain evidence="3 4">GluBS11</strain>
    </source>
</reference>
<sequence>MKSKNYYKEYKRGQVVYVDFGWKPNGVQGFIRPAVVVSADASNHCRAPQVTVCPLSSKLKDIKVHVKINPLDVNGLHLHKISDFMPEDMQTVSKSAIRGHIGYITVASNVMEEIDKSLITQLSLWETAKKLVREELLHGESKEEKIC</sequence>
<evidence type="ECO:0000256" key="2">
    <source>
        <dbReference type="ARBA" id="ARBA00022649"/>
    </source>
</evidence>
<proteinExistence type="inferred from homology"/>
<dbReference type="InterPro" id="IPR003477">
    <property type="entry name" value="PemK-like"/>
</dbReference>
<name>A0A1D3TZ00_9FIRM</name>
<keyword evidence="2" id="KW-1277">Toxin-antitoxin system</keyword>
<accession>A0A1D3TZ00</accession>
<dbReference type="Proteomes" id="UP000199315">
    <property type="component" value="Unassembled WGS sequence"/>
</dbReference>
<dbReference type="Gene3D" id="2.30.30.110">
    <property type="match status" value="1"/>
</dbReference>
<evidence type="ECO:0000313" key="4">
    <source>
        <dbReference type="Proteomes" id="UP000199315"/>
    </source>
</evidence>
<dbReference type="Pfam" id="PF02452">
    <property type="entry name" value="PemK_toxin"/>
    <property type="match status" value="1"/>
</dbReference>
<dbReference type="EMBL" id="FMKA01000056">
    <property type="protein sequence ID" value="SCP99746.1"/>
    <property type="molecule type" value="Genomic_DNA"/>
</dbReference>
<dbReference type="SUPFAM" id="SSF50118">
    <property type="entry name" value="Cell growth inhibitor/plasmid maintenance toxic component"/>
    <property type="match status" value="1"/>
</dbReference>
<dbReference type="PANTHER" id="PTHR33988">
    <property type="entry name" value="ENDORIBONUCLEASE MAZF-RELATED"/>
    <property type="match status" value="1"/>
</dbReference>
<organism evidence="3 4">
    <name type="scientific">Anaerobium acetethylicum</name>
    <dbReference type="NCBI Taxonomy" id="1619234"/>
    <lineage>
        <taxon>Bacteria</taxon>
        <taxon>Bacillati</taxon>
        <taxon>Bacillota</taxon>
        <taxon>Clostridia</taxon>
        <taxon>Lachnospirales</taxon>
        <taxon>Lachnospiraceae</taxon>
        <taxon>Anaerobium</taxon>
    </lineage>
</organism>
<dbReference type="GO" id="GO:0016075">
    <property type="term" value="P:rRNA catabolic process"/>
    <property type="evidence" value="ECO:0007669"/>
    <property type="project" value="TreeGrafter"/>
</dbReference>
<evidence type="ECO:0000313" key="3">
    <source>
        <dbReference type="EMBL" id="SCP99746.1"/>
    </source>
</evidence>
<dbReference type="OrthoDB" id="2044979at2"/>
<evidence type="ECO:0000256" key="1">
    <source>
        <dbReference type="ARBA" id="ARBA00007521"/>
    </source>
</evidence>
<dbReference type="RefSeq" id="WP_091237008.1">
    <property type="nucleotide sequence ID" value="NZ_FMKA01000056.1"/>
</dbReference>
<keyword evidence="4" id="KW-1185">Reference proteome</keyword>
<dbReference type="GO" id="GO:0006402">
    <property type="term" value="P:mRNA catabolic process"/>
    <property type="evidence" value="ECO:0007669"/>
    <property type="project" value="TreeGrafter"/>
</dbReference>
<dbReference type="GO" id="GO:0003677">
    <property type="term" value="F:DNA binding"/>
    <property type="evidence" value="ECO:0007669"/>
    <property type="project" value="InterPro"/>
</dbReference>
<dbReference type="STRING" id="1619234.SAMN05421730_105615"/>